<keyword evidence="4" id="KW-1185">Reference proteome</keyword>
<feature type="signal peptide" evidence="2">
    <location>
        <begin position="1"/>
        <end position="22"/>
    </location>
</feature>
<dbReference type="AlphaFoldDB" id="A0A378TGU7"/>
<evidence type="ECO:0008006" key="5">
    <source>
        <dbReference type="Google" id="ProtNLM"/>
    </source>
</evidence>
<feature type="compositionally biased region" description="Low complexity" evidence="1">
    <location>
        <begin position="427"/>
        <end position="460"/>
    </location>
</feature>
<keyword evidence="2" id="KW-0732">Signal</keyword>
<evidence type="ECO:0000256" key="1">
    <source>
        <dbReference type="SAM" id="MobiDB-lite"/>
    </source>
</evidence>
<dbReference type="InterPro" id="IPR049934">
    <property type="entry name" value="GjpA-like"/>
</dbReference>
<reference evidence="3 4" key="1">
    <citation type="submission" date="2018-06" db="EMBL/GenBank/DDBJ databases">
        <authorList>
            <consortium name="Pathogen Informatics"/>
            <person name="Doyle S."/>
        </authorList>
    </citation>
    <scope>NUCLEOTIDE SEQUENCE [LARGE SCALE GENOMIC DNA]</scope>
    <source>
        <strain evidence="3 4">NCTC10821</strain>
    </source>
</reference>
<dbReference type="EMBL" id="UGQT01000001">
    <property type="protein sequence ID" value="STZ59754.1"/>
    <property type="molecule type" value="Genomic_DNA"/>
</dbReference>
<sequence length="460" mass="46046">MHAAARSSLAAGVALVSAGAIAVSPVHPPVLRGEAVSPSVQLSAAIDPITPWLETFNDAEINFANLAAAWLEAPAPVLQQIIANQIGYLSQLPDFPAIAEQIAQNTVAAIQAPFAEDLSTLDSLHAIIYDLLLNGLPPIIDPVVPANLTPLVEFSTTYLSGVLLGLVGPIINPVLALGGSLQSVVDNLTSSAPDIEAALNTVINTPAAMVDAFLNGGQSIDITPLLNAVGVESPLPGLTFSADLVFGGLLSPGGSIFNALTIDLGDGSGPIGVGPGALGSLIGMAQQIAKALGWDGTGNPLAPPLDTPEPATSEVDAVTATPSKNAALVNVDLPTAAPASGPEIADPAAEAPAADIEGEGDSTPAQPQGSDSGTATDDEAAEDVEADEPVTETEDESTEESAAADEDSSAEDEDSAEGSETEESSPESEPSSESTDSTESNDSSGSDDGGDASSNDSAAE</sequence>
<gene>
    <name evidence="3" type="ORF">NCTC10821_03292</name>
</gene>
<evidence type="ECO:0000313" key="4">
    <source>
        <dbReference type="Proteomes" id="UP000254978"/>
    </source>
</evidence>
<evidence type="ECO:0000313" key="3">
    <source>
        <dbReference type="EMBL" id="STZ59754.1"/>
    </source>
</evidence>
<dbReference type="NCBIfam" id="NF033942">
    <property type="entry name" value="GjpA"/>
    <property type="match status" value="1"/>
</dbReference>
<dbReference type="Proteomes" id="UP000254978">
    <property type="component" value="Unassembled WGS sequence"/>
</dbReference>
<dbReference type="OrthoDB" id="4370634at2"/>
<proteinExistence type="predicted"/>
<accession>A0A378TGU7</accession>
<organism evidence="3 4">
    <name type="scientific">Mycolicibacterium tokaiense</name>
    <dbReference type="NCBI Taxonomy" id="39695"/>
    <lineage>
        <taxon>Bacteria</taxon>
        <taxon>Bacillati</taxon>
        <taxon>Actinomycetota</taxon>
        <taxon>Actinomycetes</taxon>
        <taxon>Mycobacteriales</taxon>
        <taxon>Mycobacteriaceae</taxon>
        <taxon>Mycolicibacterium</taxon>
    </lineage>
</organism>
<evidence type="ECO:0000256" key="2">
    <source>
        <dbReference type="SAM" id="SignalP"/>
    </source>
</evidence>
<feature type="compositionally biased region" description="Polar residues" evidence="1">
    <location>
        <begin position="363"/>
        <end position="373"/>
    </location>
</feature>
<protein>
    <recommendedName>
        <fullName evidence="5">PE-PGRS family protein</fullName>
    </recommendedName>
</protein>
<feature type="region of interest" description="Disordered" evidence="1">
    <location>
        <begin position="337"/>
        <end position="460"/>
    </location>
</feature>
<feature type="compositionally biased region" description="Acidic residues" evidence="1">
    <location>
        <begin position="376"/>
        <end position="426"/>
    </location>
</feature>
<name>A0A378TGU7_9MYCO</name>
<feature type="compositionally biased region" description="Low complexity" evidence="1">
    <location>
        <begin position="341"/>
        <end position="355"/>
    </location>
</feature>
<feature type="chain" id="PRO_5016565320" description="PE-PGRS family protein" evidence="2">
    <location>
        <begin position="23"/>
        <end position="460"/>
    </location>
</feature>
<dbReference type="RefSeq" id="WP_115279152.1">
    <property type="nucleotide sequence ID" value="NZ_AP022600.1"/>
</dbReference>